<accession>A0A6M3KZU4</accession>
<gene>
    <name evidence="1" type="ORF">MM415B03062_0011</name>
</gene>
<evidence type="ECO:0000313" key="1">
    <source>
        <dbReference type="EMBL" id="QJA87021.1"/>
    </source>
</evidence>
<organism evidence="1">
    <name type="scientific">viral metagenome</name>
    <dbReference type="NCBI Taxonomy" id="1070528"/>
    <lineage>
        <taxon>unclassified sequences</taxon>
        <taxon>metagenomes</taxon>
        <taxon>organismal metagenomes</taxon>
    </lineage>
</organism>
<protein>
    <submittedName>
        <fullName evidence="1">Uncharacterized protein</fullName>
    </submittedName>
</protein>
<name>A0A6M3KZU4_9ZZZZ</name>
<dbReference type="AlphaFoldDB" id="A0A6M3KZU4"/>
<proteinExistence type="predicted"/>
<sequence>MSTPSVNISYDMAYNSLCNTTTGSVTTSVITPSFYKCNNYNFNFTIYDTWPAKKNLSDIVDWKLGIGPVGTSDSPLVEANNASFTTTHANVGSLVVAVNTHSNTLSTDLSTAIQRNYYCEIQGNSGSTTISLHPIVAKNTVYSC</sequence>
<reference evidence="1" key="1">
    <citation type="submission" date="2020-03" db="EMBL/GenBank/DDBJ databases">
        <title>The deep terrestrial virosphere.</title>
        <authorList>
            <person name="Holmfeldt K."/>
            <person name="Nilsson E."/>
            <person name="Simone D."/>
            <person name="Lopez-Fernandez M."/>
            <person name="Wu X."/>
            <person name="de Brujin I."/>
            <person name="Lundin D."/>
            <person name="Andersson A."/>
            <person name="Bertilsson S."/>
            <person name="Dopson M."/>
        </authorList>
    </citation>
    <scope>NUCLEOTIDE SEQUENCE</scope>
    <source>
        <strain evidence="1">MM415B03062</strain>
    </source>
</reference>
<dbReference type="EMBL" id="MT142676">
    <property type="protein sequence ID" value="QJA87021.1"/>
    <property type="molecule type" value="Genomic_DNA"/>
</dbReference>